<evidence type="ECO:0000256" key="2">
    <source>
        <dbReference type="ARBA" id="ARBA00022630"/>
    </source>
</evidence>
<dbReference type="InterPro" id="IPR004099">
    <property type="entry name" value="Pyr_nucl-diS_OxRdtase_dimer"/>
</dbReference>
<evidence type="ECO:0000256" key="3">
    <source>
        <dbReference type="ARBA" id="ARBA00022827"/>
    </source>
</evidence>
<dbReference type="PRINTS" id="PR00411">
    <property type="entry name" value="PNDRDTASEI"/>
</dbReference>
<dbReference type="RefSeq" id="WP_062254621.1">
    <property type="nucleotide sequence ID" value="NZ_CP014229.1"/>
</dbReference>
<dbReference type="InterPro" id="IPR023753">
    <property type="entry name" value="FAD/NAD-binding_dom"/>
</dbReference>
<dbReference type="EMBL" id="CP014229">
    <property type="protein sequence ID" value="AMD91441.1"/>
    <property type="molecule type" value="Genomic_DNA"/>
</dbReference>
<accession>A0A120KMJ5</accession>
<dbReference type="Pfam" id="PF02852">
    <property type="entry name" value="Pyr_redox_dim"/>
    <property type="match status" value="1"/>
</dbReference>
<feature type="domain" description="Pyridine nucleotide-disulphide oxidoreductase dimerisation" evidence="8">
    <location>
        <begin position="353"/>
        <end position="460"/>
    </location>
</feature>
<evidence type="ECO:0000259" key="8">
    <source>
        <dbReference type="Pfam" id="PF02852"/>
    </source>
</evidence>
<dbReference type="STRING" id="44742.AXF13_15620"/>
<comment type="cofactor">
    <cofactor evidence="6">
        <name>FAD</name>
        <dbReference type="ChEBI" id="CHEBI:57692"/>
    </cofactor>
    <text evidence="6">Binds 1 FAD per subunit.</text>
</comment>
<dbReference type="GO" id="GO:0003955">
    <property type="term" value="F:NAD(P)H dehydrogenase (quinone) activity"/>
    <property type="evidence" value="ECO:0007669"/>
    <property type="project" value="TreeGrafter"/>
</dbReference>
<feature type="binding site" evidence="6">
    <location>
        <position position="317"/>
    </location>
    <ligand>
        <name>FAD</name>
        <dbReference type="ChEBI" id="CHEBI:57692"/>
    </ligand>
</feature>
<dbReference type="FunFam" id="3.30.390.30:FF:000001">
    <property type="entry name" value="Dihydrolipoyl dehydrogenase"/>
    <property type="match status" value="1"/>
</dbReference>
<dbReference type="PRINTS" id="PR00368">
    <property type="entry name" value="FADPNR"/>
</dbReference>
<dbReference type="KEGG" id="dfi:AXF13_15620"/>
<dbReference type="Gene3D" id="3.30.390.30">
    <property type="match status" value="1"/>
</dbReference>
<dbReference type="Proteomes" id="UP000069241">
    <property type="component" value="Chromosome"/>
</dbReference>
<feature type="binding site" evidence="6">
    <location>
        <position position="52"/>
    </location>
    <ligand>
        <name>FAD</name>
        <dbReference type="ChEBI" id="CHEBI:57692"/>
    </ligand>
</feature>
<keyword evidence="6" id="KW-0547">Nucleotide-binding</keyword>
<protein>
    <submittedName>
        <fullName evidence="10">Pyridine nucleotide-disulfide oxidoreductase</fullName>
    </submittedName>
</protein>
<dbReference type="PANTHER" id="PTHR43014:SF4">
    <property type="entry name" value="PYRIDINE NUCLEOTIDE-DISULFIDE OXIDOREDUCTASE RCLA-RELATED"/>
    <property type="match status" value="1"/>
</dbReference>
<dbReference type="InterPro" id="IPR016156">
    <property type="entry name" value="FAD/NAD-linked_Rdtase_dimer_sf"/>
</dbReference>
<keyword evidence="11" id="KW-1185">Reference proteome</keyword>
<dbReference type="InterPro" id="IPR036188">
    <property type="entry name" value="FAD/NAD-bd_sf"/>
</dbReference>
<evidence type="ECO:0000256" key="4">
    <source>
        <dbReference type="ARBA" id="ARBA00023002"/>
    </source>
</evidence>
<feature type="binding site" evidence="6">
    <location>
        <begin position="177"/>
        <end position="184"/>
    </location>
    <ligand>
        <name>NAD(+)</name>
        <dbReference type="ChEBI" id="CHEBI:57540"/>
    </ligand>
</feature>
<dbReference type="AlphaFoldDB" id="A0A120KMJ5"/>
<evidence type="ECO:0000256" key="6">
    <source>
        <dbReference type="PIRSR" id="PIRSR000350-3"/>
    </source>
</evidence>
<feature type="binding site" evidence="6">
    <location>
        <position position="200"/>
    </location>
    <ligand>
        <name>NAD(+)</name>
        <dbReference type="ChEBI" id="CHEBI:57540"/>
    </ligand>
</feature>
<keyword evidence="4" id="KW-0560">Oxidoreductase</keyword>
<feature type="binding site" evidence="6">
    <location>
        <position position="276"/>
    </location>
    <ligand>
        <name>NAD(+)</name>
        <dbReference type="ChEBI" id="CHEBI:57540"/>
    </ligand>
</feature>
<comment type="similarity">
    <text evidence="1">Belongs to the class-I pyridine nucleotide-disulfide oxidoreductase family.</text>
</comment>
<evidence type="ECO:0000313" key="11">
    <source>
        <dbReference type="Proteomes" id="UP000069241"/>
    </source>
</evidence>
<dbReference type="Pfam" id="PF07992">
    <property type="entry name" value="Pyr_redox_2"/>
    <property type="match status" value="1"/>
</dbReference>
<keyword evidence="2" id="KW-0285">Flavoprotein</keyword>
<dbReference type="PIRSF" id="PIRSF000350">
    <property type="entry name" value="Mercury_reductase_MerA"/>
    <property type="match status" value="1"/>
</dbReference>
<evidence type="ECO:0000256" key="1">
    <source>
        <dbReference type="ARBA" id="ARBA00007532"/>
    </source>
</evidence>
<evidence type="ECO:0000256" key="5">
    <source>
        <dbReference type="PIRSR" id="PIRSR000350-2"/>
    </source>
</evidence>
<dbReference type="GO" id="GO:0050660">
    <property type="term" value="F:flavin adenine dinucleotide binding"/>
    <property type="evidence" value="ECO:0007669"/>
    <property type="project" value="TreeGrafter"/>
</dbReference>
<organism evidence="10 11">
    <name type="scientific">Desulfovibrio fairfieldensis</name>
    <dbReference type="NCBI Taxonomy" id="44742"/>
    <lineage>
        <taxon>Bacteria</taxon>
        <taxon>Pseudomonadati</taxon>
        <taxon>Thermodesulfobacteriota</taxon>
        <taxon>Desulfovibrionia</taxon>
        <taxon>Desulfovibrionales</taxon>
        <taxon>Desulfovibrionaceae</taxon>
        <taxon>Desulfovibrio</taxon>
    </lineage>
</organism>
<evidence type="ECO:0000259" key="9">
    <source>
        <dbReference type="Pfam" id="PF07992"/>
    </source>
</evidence>
<dbReference type="InterPro" id="IPR001100">
    <property type="entry name" value="Pyr_nuc-diS_OxRdtase"/>
</dbReference>
<feature type="disulfide bond" description="Redox-active" evidence="7">
    <location>
        <begin position="43"/>
        <end position="48"/>
    </location>
</feature>
<evidence type="ECO:0000313" key="10">
    <source>
        <dbReference type="EMBL" id="AMD91441.1"/>
    </source>
</evidence>
<feature type="active site" description="Proton acceptor" evidence="5">
    <location>
        <position position="451"/>
    </location>
</feature>
<dbReference type="SUPFAM" id="SSF51905">
    <property type="entry name" value="FAD/NAD(P)-binding domain"/>
    <property type="match status" value="1"/>
</dbReference>
<keyword evidence="6" id="KW-0520">NAD</keyword>
<reference evidence="11" key="1">
    <citation type="submission" date="2016-02" db="EMBL/GenBank/DDBJ databases">
        <authorList>
            <person name="Holder M.E."/>
            <person name="Ajami N.J."/>
            <person name="Petrosino J.F."/>
        </authorList>
    </citation>
    <scope>NUCLEOTIDE SEQUENCE [LARGE SCALE GENOMIC DNA]</scope>
    <source>
        <strain evidence="11">CCUG 45958</strain>
    </source>
</reference>
<evidence type="ECO:0000256" key="7">
    <source>
        <dbReference type="PIRSR" id="PIRSR000350-4"/>
    </source>
</evidence>
<proteinExistence type="inferred from homology"/>
<dbReference type="PANTHER" id="PTHR43014">
    <property type="entry name" value="MERCURIC REDUCTASE"/>
    <property type="match status" value="1"/>
</dbReference>
<dbReference type="Gene3D" id="3.50.50.60">
    <property type="entry name" value="FAD/NAD(P)-binding domain"/>
    <property type="match status" value="2"/>
</dbReference>
<sequence>MQNFDDIIIGFGKGGKTIAAALAGKGRRVAMIEKSDRMYGGTCINIACIPTKTLVHEAKALSGCAERDFAQKAADYARAVARKDEVTGFLRQKNLEMLTSRGVTVLTGQASFASPHEVEVRFADGHAELLHGEDIYINTGAYSVIPPIEGLAESANVYTSTSLLDLTRLPRRLVILGAGYIALEMASMYAKFGSSVTMLEYSRRFLPREDADMAQSVRAALEAQGVSIHLGVSARSVRDIAEDGATRTELRCRVAGPDGAEEERVFTADAVLLATGRRPLTEGLNLEAAGVRLDEHGAIAVDGRLRTSQPHIRALGDVKGGLQFTYISLDDFRIVRDALWGEGKRDTGNRGPVAYAVFMDPPLARVGLSEEEARAQGLNVTIAKLPAAAIPRARLLGETSGLLKAVADADSGAILGCALHCADAGEMINTVTAAMRAGQNSAFLRDMIYTHPSMTEALNDLFGQIS</sequence>
<dbReference type="SUPFAM" id="SSF55424">
    <property type="entry name" value="FAD/NAD-linked reductases, dimerisation (C-terminal) domain"/>
    <property type="match status" value="1"/>
</dbReference>
<gene>
    <name evidence="10" type="ORF">AXF13_15620</name>
</gene>
<keyword evidence="3 6" id="KW-0274">FAD</keyword>
<name>A0A120KMJ5_9BACT</name>
<feature type="domain" description="FAD/NAD(P)-binding" evidence="9">
    <location>
        <begin position="7"/>
        <end position="326"/>
    </location>
</feature>